<dbReference type="EMBL" id="UYRV01135802">
    <property type="protein sequence ID" value="VDN38893.1"/>
    <property type="molecule type" value="Genomic_DNA"/>
</dbReference>
<organism evidence="1 2">
    <name type="scientific">Cylicostephanus goldi</name>
    <name type="common">Nematode worm</name>
    <dbReference type="NCBI Taxonomy" id="71465"/>
    <lineage>
        <taxon>Eukaryota</taxon>
        <taxon>Metazoa</taxon>
        <taxon>Ecdysozoa</taxon>
        <taxon>Nematoda</taxon>
        <taxon>Chromadorea</taxon>
        <taxon>Rhabditida</taxon>
        <taxon>Rhabditina</taxon>
        <taxon>Rhabditomorpha</taxon>
        <taxon>Strongyloidea</taxon>
        <taxon>Strongylidae</taxon>
        <taxon>Cylicostephanus</taxon>
    </lineage>
</organism>
<proteinExistence type="predicted"/>
<accession>A0A3P7NP43</accession>
<sequence>MREDMALKIQLPESRVQVGIHFFCRGLKINEGAKSLGL</sequence>
<dbReference type="OrthoDB" id="6159439at2759"/>
<keyword evidence="2" id="KW-1185">Reference proteome</keyword>
<protein>
    <submittedName>
        <fullName evidence="1">Uncharacterized protein</fullName>
    </submittedName>
</protein>
<name>A0A3P7NP43_CYLGO</name>
<dbReference type="AlphaFoldDB" id="A0A3P7NP43"/>
<reference evidence="1 2" key="1">
    <citation type="submission" date="2018-11" db="EMBL/GenBank/DDBJ databases">
        <authorList>
            <consortium name="Pathogen Informatics"/>
        </authorList>
    </citation>
    <scope>NUCLEOTIDE SEQUENCE [LARGE SCALE GENOMIC DNA]</scope>
</reference>
<evidence type="ECO:0000313" key="2">
    <source>
        <dbReference type="Proteomes" id="UP000271889"/>
    </source>
</evidence>
<gene>
    <name evidence="1" type="ORF">CGOC_LOCUS13839</name>
</gene>
<dbReference type="Proteomes" id="UP000271889">
    <property type="component" value="Unassembled WGS sequence"/>
</dbReference>
<evidence type="ECO:0000313" key="1">
    <source>
        <dbReference type="EMBL" id="VDN38893.1"/>
    </source>
</evidence>